<evidence type="ECO:0000256" key="2">
    <source>
        <dbReference type="SAM" id="MobiDB-lite"/>
    </source>
</evidence>
<sequence length="1439" mass="165151">MASLYDETLVNFDLNFLQPSTSNVNVLRHDKQRQSLLNVKKKIVASSALVQKFYTQKERLEETECLLLAAKEECKQACIENKGTLEKYTELEKNAVKLKESNQQLVKNVTDLQNQVEAMNSHAYQLQTLVKEKESMVEALKIEKELEKNSLKDYEKKLTSYEKEREAFLNDIRCFKDVVLGKKKVKDIKHILSKYKDMKIFDDGIESDNSSDLDDFDESPIRSPSPIDNILYEAQEKECILSIKANKESCNESKLLKIDKFNDDHDSDFCNEVISEDTGRGSSLALSEMNSPENDFMVGDYNVIIKEPIIQVDVGTSPMRVEDNLVSSPNIFDDEVLLSDRNADAPKTPEYFISDIPLSSEIVTIKEKRQLVDVCTSPMKIPLNVVHEGTSPIIFEDNNEDVNVIDSPKQAINPAQAKIDASTDDNGKCQMGLNSLSSGCELEISRKPIEEVKSMDVNDEISNDREVQMILREMKFHPKIISPLPKRPKMHTIKEAHGVCPEAIKIREENKTLKTNVDFLCKEIMLIKSMLTNKSHENIQTTESDISLFGDSQDTIIEGDNDLSTVGEVNNTCDNSTDFDLRSSATECENDPITLLFSNKTPQKSQNRILLENVNTTDTLTEAEDDINGLDNIIDNKRKYETYDITVSNDFPRNDKSQNGSRLKRRKQTKLDLLKRKIMPRSKIMAQLPARRGKKIPLKPIVRKDLKNKLLDIINNKDAYDKARQVMVELKSNDKSKPKIIKQKIVKKKENRSNIRNTYDRPSVKVSKKDFVKKTTFSNPITIDSTKESSNCEHKIISPKKNRHAMPLAPSSDSSIDTSSISVINGNEKVKTIDLEEIIHKEDNTNYEKIAEDEETSTVVDNEKQDNHISKETTPKTNRRRKRIDSGSSNVSYKRMLRSSNSEKIESKEKENKDDRPLNIDYNDLDMFDTPIETDVEKENVDKSFGKTTDEETHTNLLNKVKRKMRVPSNDSGKPQRLLRSSNSHVNITDTNTDRNANRLEKTEDNKVKKINETPPNERLNISDKISTHANNLSNSILCKMIRKHGKNVIKTSASKVSDKIIDTIFEKIDTTLADIVEKPPDQLQIALDDLIQYLKSLNRKEFISGLMKFLQDPARKLELYNKTITKVPMTKKEQMIVYIIKQMNDNILDKVLTNIDFALFCLSRNPEFDTLESLSHMYAVLCRVFNLKNRLKVFMLDAMYCLNFKAVVVVKQCLATWPHVLPLAHLPHAKSPLLLSIVYLLHFLKCDNRGMKRATDVRWLLDKKYMYNFNEWNQNRVLDMFSNAIKTIRDDPAERNMLRMAIIIFAKRQGVKWCQRHIINNLLLPNVENENNTERVKVFCIKVLGPLFKAYPINMKVHCEIMTNRLLDMLEQENLSHAIKEGIFTSLICMSKHNPQRVNGALLKWTPESVSSEFEALVKSYVREKPIKAWKKILSKTR</sequence>
<name>A0A9P0T8C4_PIEBR</name>
<keyword evidence="1" id="KW-0175">Coiled coil</keyword>
<dbReference type="InterPro" id="IPR016024">
    <property type="entry name" value="ARM-type_fold"/>
</dbReference>
<dbReference type="EMBL" id="CALOZG010000003">
    <property type="protein sequence ID" value="CAH4005127.1"/>
    <property type="molecule type" value="Genomic_DNA"/>
</dbReference>
<gene>
    <name evidence="3" type="ORF">PIBRA_LOCUS2876</name>
</gene>
<feature type="region of interest" description="Disordered" evidence="2">
    <location>
        <begin position="846"/>
        <end position="925"/>
    </location>
</feature>
<organism evidence="3 4">
    <name type="scientific">Pieris brassicae</name>
    <name type="common">White butterfly</name>
    <name type="synonym">Large white butterfly</name>
    <dbReference type="NCBI Taxonomy" id="7116"/>
    <lineage>
        <taxon>Eukaryota</taxon>
        <taxon>Metazoa</taxon>
        <taxon>Ecdysozoa</taxon>
        <taxon>Arthropoda</taxon>
        <taxon>Hexapoda</taxon>
        <taxon>Insecta</taxon>
        <taxon>Pterygota</taxon>
        <taxon>Neoptera</taxon>
        <taxon>Endopterygota</taxon>
        <taxon>Lepidoptera</taxon>
        <taxon>Glossata</taxon>
        <taxon>Ditrysia</taxon>
        <taxon>Papilionoidea</taxon>
        <taxon>Pieridae</taxon>
        <taxon>Pierinae</taxon>
        <taxon>Pieris</taxon>
    </lineage>
</organism>
<accession>A0A9P0T8C4</accession>
<protein>
    <submittedName>
        <fullName evidence="3">Uncharacterized protein</fullName>
    </submittedName>
</protein>
<dbReference type="SUPFAM" id="SSF48371">
    <property type="entry name" value="ARM repeat"/>
    <property type="match status" value="1"/>
</dbReference>
<comment type="caution">
    <text evidence="3">The sequence shown here is derived from an EMBL/GenBank/DDBJ whole genome shotgun (WGS) entry which is preliminary data.</text>
</comment>
<feature type="compositionally biased region" description="Basic and acidic residues" evidence="2">
    <location>
        <begin position="901"/>
        <end position="918"/>
    </location>
</feature>
<dbReference type="Proteomes" id="UP001152562">
    <property type="component" value="Unassembled WGS sequence"/>
</dbReference>
<evidence type="ECO:0000313" key="4">
    <source>
        <dbReference type="Proteomes" id="UP001152562"/>
    </source>
</evidence>
<keyword evidence="4" id="KW-1185">Reference proteome</keyword>
<reference evidence="3" key="1">
    <citation type="submission" date="2022-05" db="EMBL/GenBank/DDBJ databases">
        <authorList>
            <person name="Okamura Y."/>
        </authorList>
    </citation>
    <scope>NUCLEOTIDE SEQUENCE</scope>
</reference>
<feature type="region of interest" description="Disordered" evidence="2">
    <location>
        <begin position="800"/>
        <end position="819"/>
    </location>
</feature>
<feature type="coiled-coil region" evidence="1">
    <location>
        <begin position="81"/>
        <end position="171"/>
    </location>
</feature>
<evidence type="ECO:0000313" key="3">
    <source>
        <dbReference type="EMBL" id="CAH4005127.1"/>
    </source>
</evidence>
<proteinExistence type="predicted"/>
<feature type="compositionally biased region" description="Basic and acidic residues" evidence="2">
    <location>
        <begin position="861"/>
        <end position="874"/>
    </location>
</feature>
<evidence type="ECO:0000256" key="1">
    <source>
        <dbReference type="SAM" id="Coils"/>
    </source>
</evidence>